<keyword evidence="4 7" id="KW-0732">Signal</keyword>
<evidence type="ECO:0000256" key="5">
    <source>
        <dbReference type="ARBA" id="ARBA00055538"/>
    </source>
</evidence>
<evidence type="ECO:0000313" key="9">
    <source>
        <dbReference type="EMBL" id="MBB2173484.1"/>
    </source>
</evidence>
<evidence type="ECO:0000256" key="2">
    <source>
        <dbReference type="ARBA" id="ARBA00010742"/>
    </source>
</evidence>
<comment type="caution">
    <text evidence="9">The sequence shown here is derived from an EMBL/GenBank/DDBJ whole genome shotgun (WGS) entry which is preliminary data.</text>
</comment>
<evidence type="ECO:0000313" key="10">
    <source>
        <dbReference type="Proteomes" id="UP000577891"/>
    </source>
</evidence>
<dbReference type="FunFam" id="3.40.190.10:FF:000050">
    <property type="entry name" value="Sulfonate ABC transporter substrate-binding protein"/>
    <property type="match status" value="1"/>
</dbReference>
<evidence type="ECO:0000256" key="6">
    <source>
        <dbReference type="ARBA" id="ARBA00070228"/>
    </source>
</evidence>
<protein>
    <recommendedName>
        <fullName evidence="6">Putative aliphatic sulfonates-binding protein</fullName>
    </recommendedName>
</protein>
<dbReference type="EMBL" id="JABEQE010000015">
    <property type="protein sequence ID" value="MBB2173484.1"/>
    <property type="molecule type" value="Genomic_DNA"/>
</dbReference>
<dbReference type="Gene3D" id="3.40.190.10">
    <property type="entry name" value="Periplasmic binding protein-like II"/>
    <property type="match status" value="2"/>
</dbReference>
<dbReference type="InterPro" id="IPR001638">
    <property type="entry name" value="Solute-binding_3/MltF_N"/>
</dbReference>
<dbReference type="SMART" id="SM00062">
    <property type="entry name" value="PBPb"/>
    <property type="match status" value="1"/>
</dbReference>
<accession>A0A7W4J2H3</accession>
<evidence type="ECO:0000256" key="7">
    <source>
        <dbReference type="SAM" id="SignalP"/>
    </source>
</evidence>
<proteinExistence type="inferred from homology"/>
<comment type="subcellular location">
    <subcellularLocation>
        <location evidence="1">Periplasm</location>
    </subcellularLocation>
</comment>
<dbReference type="InterPro" id="IPR015168">
    <property type="entry name" value="SsuA/THI5"/>
</dbReference>
<dbReference type="Pfam" id="PF09084">
    <property type="entry name" value="NMT1"/>
    <property type="match status" value="1"/>
</dbReference>
<comment type="function">
    <text evidence="5">Part of a binding-protein-dependent transport system for aliphatic sulfonates. Putative binding protein.</text>
</comment>
<dbReference type="InterPro" id="IPR006311">
    <property type="entry name" value="TAT_signal"/>
</dbReference>
<dbReference type="GO" id="GO:0016020">
    <property type="term" value="C:membrane"/>
    <property type="evidence" value="ECO:0007669"/>
    <property type="project" value="InterPro"/>
</dbReference>
<comment type="similarity">
    <text evidence="2">Belongs to the bacterial solute-binding protein SsuA/TauA family.</text>
</comment>
<feature type="chain" id="PRO_5030661151" description="Putative aliphatic sulfonates-binding protein" evidence="7">
    <location>
        <begin position="32"/>
        <end position="317"/>
    </location>
</feature>
<evidence type="ECO:0000256" key="1">
    <source>
        <dbReference type="ARBA" id="ARBA00004418"/>
    </source>
</evidence>
<dbReference type="GO" id="GO:0042597">
    <property type="term" value="C:periplasmic space"/>
    <property type="evidence" value="ECO:0007669"/>
    <property type="project" value="UniProtKB-SubCell"/>
</dbReference>
<dbReference type="PROSITE" id="PS51318">
    <property type="entry name" value="TAT"/>
    <property type="match status" value="1"/>
</dbReference>
<dbReference type="InterPro" id="IPR010067">
    <property type="entry name" value="ABC_SsuA_sub-bd"/>
</dbReference>
<name>A0A7W4J2H3_9PROT</name>
<gene>
    <name evidence="9" type="ORF">HLH35_15390</name>
</gene>
<dbReference type="PANTHER" id="PTHR30024:SF42">
    <property type="entry name" value="ALIPHATIC SULFONATES-BINDING PROTEIN-RELATED"/>
    <property type="match status" value="1"/>
</dbReference>
<feature type="domain" description="Solute-binding protein family 3/N-terminal" evidence="8">
    <location>
        <begin position="35"/>
        <end position="250"/>
    </location>
</feature>
<reference evidence="9 10" key="1">
    <citation type="submission" date="2020-04" db="EMBL/GenBank/DDBJ databases">
        <title>Description of novel Gluconacetobacter.</title>
        <authorList>
            <person name="Sombolestani A."/>
        </authorList>
    </citation>
    <scope>NUCLEOTIDE SEQUENCE [LARGE SCALE GENOMIC DNA]</scope>
    <source>
        <strain evidence="9 10">LMG 27724</strain>
    </source>
</reference>
<organism evidence="9 10">
    <name type="scientific">Gluconacetobacter asukensis</name>
    <dbReference type="NCBI Taxonomy" id="1017181"/>
    <lineage>
        <taxon>Bacteria</taxon>
        <taxon>Pseudomonadati</taxon>
        <taxon>Pseudomonadota</taxon>
        <taxon>Alphaproteobacteria</taxon>
        <taxon>Acetobacterales</taxon>
        <taxon>Acetobacteraceae</taxon>
        <taxon>Gluconacetobacter</taxon>
    </lineage>
</organism>
<evidence type="ECO:0000256" key="4">
    <source>
        <dbReference type="ARBA" id="ARBA00022729"/>
    </source>
</evidence>
<keyword evidence="10" id="KW-1185">Reference proteome</keyword>
<dbReference type="Proteomes" id="UP000577891">
    <property type="component" value="Unassembled WGS sequence"/>
</dbReference>
<dbReference type="GO" id="GO:0042626">
    <property type="term" value="F:ATPase-coupled transmembrane transporter activity"/>
    <property type="evidence" value="ECO:0007669"/>
    <property type="project" value="InterPro"/>
</dbReference>
<keyword evidence="3" id="KW-0813">Transport</keyword>
<feature type="signal peptide" evidence="7">
    <location>
        <begin position="1"/>
        <end position="31"/>
    </location>
</feature>
<dbReference type="NCBIfam" id="TIGR01728">
    <property type="entry name" value="SsuA_fam"/>
    <property type="match status" value="1"/>
</dbReference>
<dbReference type="AlphaFoldDB" id="A0A7W4J2H3"/>
<evidence type="ECO:0000256" key="3">
    <source>
        <dbReference type="ARBA" id="ARBA00022448"/>
    </source>
</evidence>
<dbReference type="SUPFAM" id="SSF53850">
    <property type="entry name" value="Periplasmic binding protein-like II"/>
    <property type="match status" value="1"/>
</dbReference>
<dbReference type="PANTHER" id="PTHR30024">
    <property type="entry name" value="ALIPHATIC SULFONATES-BINDING PROTEIN-RELATED"/>
    <property type="match status" value="1"/>
</dbReference>
<evidence type="ECO:0000259" key="8">
    <source>
        <dbReference type="SMART" id="SM00062"/>
    </source>
</evidence>
<sequence>MTGPMTLSRRSTLALGFAGLALPLRAPAAHAAVTAIRIGYQKFGTLILLKQKRFLEEALAPRGIAVQWAQFPAGPPMLQAMAAGALEFGQTGDLPPIFAQASAPGMLVYAGHEPQVGSSEAIIVPAGSPIHAIGDLRGRKVAVTRGSDAHWLLLAALLKNGLSLRDVDVTYLLPSAARPAFETGVVDAWSIWDPYLSAAGSDLRVLATGADIGGGVQFFMTRREFARLQPDLLKTIRDAVARCDAWAQASKPEVVRILADATGLDPAVVGRSVEKITYGIQPVGADILAGQQRMADIFHREGQLPVAVDVRNAALPP</sequence>